<name>A0A3P7JS90_STRVU</name>
<proteinExistence type="predicted"/>
<accession>A0A3P7JS90</accession>
<dbReference type="OrthoDB" id="303066at2759"/>
<feature type="domain" description="Piezo non-specific cation channel cap" evidence="1">
    <location>
        <begin position="64"/>
        <end position="290"/>
    </location>
</feature>
<keyword evidence="3" id="KW-1185">Reference proteome</keyword>
<protein>
    <recommendedName>
        <fullName evidence="1">Piezo non-specific cation channel cap domain-containing protein</fullName>
    </recommendedName>
</protein>
<dbReference type="GO" id="GO:0050982">
    <property type="term" value="P:detection of mechanical stimulus"/>
    <property type="evidence" value="ECO:0007669"/>
    <property type="project" value="TreeGrafter"/>
</dbReference>
<dbReference type="PANTHER" id="PTHR13167:SF25">
    <property type="entry name" value="PIEZO-TYPE MECHANOSENSITIVE ION CHANNEL COMPONENT"/>
    <property type="match status" value="1"/>
</dbReference>
<dbReference type="Proteomes" id="UP000270094">
    <property type="component" value="Unassembled WGS sequence"/>
</dbReference>
<dbReference type="Pfam" id="PF12166">
    <property type="entry name" value="Piezo_cap"/>
    <property type="match status" value="1"/>
</dbReference>
<dbReference type="EMBL" id="UYYB01125814">
    <property type="protein sequence ID" value="VDM83853.1"/>
    <property type="molecule type" value="Genomic_DNA"/>
</dbReference>
<gene>
    <name evidence="2" type="ORF">SVUK_LOCUS18851</name>
</gene>
<dbReference type="GO" id="GO:0071260">
    <property type="term" value="P:cellular response to mechanical stimulus"/>
    <property type="evidence" value="ECO:0007669"/>
    <property type="project" value="TreeGrafter"/>
</dbReference>
<evidence type="ECO:0000313" key="3">
    <source>
        <dbReference type="Proteomes" id="UP000270094"/>
    </source>
</evidence>
<organism evidence="2 3">
    <name type="scientific">Strongylus vulgaris</name>
    <name type="common">Blood worm</name>
    <dbReference type="NCBI Taxonomy" id="40348"/>
    <lineage>
        <taxon>Eukaryota</taxon>
        <taxon>Metazoa</taxon>
        <taxon>Ecdysozoa</taxon>
        <taxon>Nematoda</taxon>
        <taxon>Chromadorea</taxon>
        <taxon>Rhabditida</taxon>
        <taxon>Rhabditina</taxon>
        <taxon>Rhabditomorpha</taxon>
        <taxon>Strongyloidea</taxon>
        <taxon>Strongylidae</taxon>
        <taxon>Strongylus</taxon>
    </lineage>
</organism>
<evidence type="ECO:0000313" key="2">
    <source>
        <dbReference type="EMBL" id="VDM83853.1"/>
    </source>
</evidence>
<dbReference type="InterPro" id="IPR031334">
    <property type="entry name" value="Piezo_cap_dom"/>
</dbReference>
<dbReference type="PANTHER" id="PTHR13167">
    <property type="entry name" value="PIEZO-TYPE MECHANOSENSITIVE ION CHANNEL COMPONENT"/>
    <property type="match status" value="1"/>
</dbReference>
<dbReference type="GO" id="GO:0042391">
    <property type="term" value="P:regulation of membrane potential"/>
    <property type="evidence" value="ECO:0007669"/>
    <property type="project" value="TreeGrafter"/>
</dbReference>
<dbReference type="GO" id="GO:0005886">
    <property type="term" value="C:plasma membrane"/>
    <property type="evidence" value="ECO:0007669"/>
    <property type="project" value="TreeGrafter"/>
</dbReference>
<dbReference type="GO" id="GO:0005261">
    <property type="term" value="F:monoatomic cation channel activity"/>
    <property type="evidence" value="ECO:0007669"/>
    <property type="project" value="TreeGrafter"/>
</dbReference>
<reference evidence="2 3" key="1">
    <citation type="submission" date="2018-11" db="EMBL/GenBank/DDBJ databases">
        <authorList>
            <consortium name="Pathogen Informatics"/>
        </authorList>
    </citation>
    <scope>NUCLEOTIDE SEQUENCE [LARGE SCALE GENOMIC DNA]</scope>
</reference>
<evidence type="ECO:0000259" key="1">
    <source>
        <dbReference type="Pfam" id="PF12166"/>
    </source>
</evidence>
<dbReference type="InterPro" id="IPR027272">
    <property type="entry name" value="Piezo"/>
</dbReference>
<dbReference type="GO" id="GO:0008381">
    <property type="term" value="F:mechanosensitive monoatomic ion channel activity"/>
    <property type="evidence" value="ECO:0007669"/>
    <property type="project" value="InterPro"/>
</dbReference>
<sequence>MTYVLLLQPIYEIESQGSELRSMRPDELKYLTDTLSKRYSPYSNATDSMKRSRDSVSFLKEYSPYSNATDSMKRSRDSVSFLKEYSPNDVLVVNFRPESEVPWGISGESMSALIEQLKGNSSISFIVTVEISRPYDTQKKEAVKHSAVWSQDIAPNTTLRSQWISMLENPGVGETVLMSEAFPSYLLVPSEGAVILPTPIVAAIQLNQDNYQRPDNATDRDWFDTLKLSLVNSSAGNVWVVEAQHPTQFTSVYFNASKITYGTHRDRTYVQTIAFVDKAFPSFFAKYLQGG</sequence>
<dbReference type="AlphaFoldDB" id="A0A3P7JS90"/>